<dbReference type="GO" id="GO:0010181">
    <property type="term" value="F:FMN binding"/>
    <property type="evidence" value="ECO:0000318"/>
    <property type="project" value="GO_Central"/>
</dbReference>
<dbReference type="GO" id="GO:0005829">
    <property type="term" value="C:cytosol"/>
    <property type="evidence" value="ECO:0000318"/>
    <property type="project" value="GO_Central"/>
</dbReference>
<feature type="region of interest" description="Disordered" evidence="4">
    <location>
        <begin position="85"/>
        <end position="105"/>
    </location>
</feature>
<comment type="cofactor">
    <cofactor evidence="1">
        <name>FAD</name>
        <dbReference type="ChEBI" id="CHEBI:57692"/>
    </cofactor>
</comment>
<dbReference type="InParanoid" id="A0A804QMT2"/>
<dbReference type="Gramene" id="Zm00001eb351140_T001">
    <property type="protein sequence ID" value="Zm00001eb351140_P001"/>
    <property type="gene ID" value="Zm00001eb351140"/>
</dbReference>
<reference evidence="6" key="3">
    <citation type="submission" date="2021-05" db="UniProtKB">
        <authorList>
            <consortium name="EnsemblPlants"/>
        </authorList>
    </citation>
    <scope>IDENTIFICATION</scope>
    <source>
        <strain evidence="6">cv. B73</strain>
    </source>
</reference>
<dbReference type="InterPro" id="IPR001433">
    <property type="entry name" value="OxRdtase_FAD/NAD-bd"/>
</dbReference>
<evidence type="ECO:0000313" key="7">
    <source>
        <dbReference type="Proteomes" id="UP000007305"/>
    </source>
</evidence>
<organism evidence="6 7">
    <name type="scientific">Zea mays</name>
    <name type="common">Maize</name>
    <dbReference type="NCBI Taxonomy" id="4577"/>
    <lineage>
        <taxon>Eukaryota</taxon>
        <taxon>Viridiplantae</taxon>
        <taxon>Streptophyta</taxon>
        <taxon>Embryophyta</taxon>
        <taxon>Tracheophyta</taxon>
        <taxon>Spermatophyta</taxon>
        <taxon>Magnoliopsida</taxon>
        <taxon>Liliopsida</taxon>
        <taxon>Poales</taxon>
        <taxon>Poaceae</taxon>
        <taxon>PACMAD clade</taxon>
        <taxon>Panicoideae</taxon>
        <taxon>Andropogonodae</taxon>
        <taxon>Andropogoneae</taxon>
        <taxon>Tripsacinae</taxon>
        <taxon>Zea</taxon>
    </lineage>
</organism>
<dbReference type="GO" id="GO:0050660">
    <property type="term" value="F:flavin adenine dinucleotide binding"/>
    <property type="evidence" value="ECO:0000318"/>
    <property type="project" value="GO_Central"/>
</dbReference>
<reference evidence="7" key="1">
    <citation type="journal article" date="2009" name="Science">
        <title>The B73 maize genome: complexity, diversity, and dynamics.</title>
        <authorList>
            <person name="Schnable P.S."/>
            <person name="Ware D."/>
            <person name="Fulton R.S."/>
            <person name="Stein J.C."/>
            <person name="Wei F."/>
            <person name="Pasternak S."/>
            <person name="Liang C."/>
            <person name="Zhang J."/>
            <person name="Fulton L."/>
            <person name="Graves T.A."/>
            <person name="Minx P."/>
            <person name="Reily A.D."/>
            <person name="Courtney L."/>
            <person name="Kruchowski S.S."/>
            <person name="Tomlinson C."/>
            <person name="Strong C."/>
            <person name="Delehaunty K."/>
            <person name="Fronick C."/>
            <person name="Courtney B."/>
            <person name="Rock S.M."/>
            <person name="Belter E."/>
            <person name="Du F."/>
            <person name="Kim K."/>
            <person name="Abbott R.M."/>
            <person name="Cotton M."/>
            <person name="Levy A."/>
            <person name="Marchetto P."/>
            <person name="Ochoa K."/>
            <person name="Jackson S.M."/>
            <person name="Gillam B."/>
            <person name="Chen W."/>
            <person name="Yan L."/>
            <person name="Higginbotham J."/>
            <person name="Cardenas M."/>
            <person name="Waligorski J."/>
            <person name="Applebaum E."/>
            <person name="Phelps L."/>
            <person name="Falcone J."/>
            <person name="Kanchi K."/>
            <person name="Thane T."/>
            <person name="Scimone A."/>
            <person name="Thane N."/>
            <person name="Henke J."/>
            <person name="Wang T."/>
            <person name="Ruppert J."/>
            <person name="Shah N."/>
            <person name="Rotter K."/>
            <person name="Hodges J."/>
            <person name="Ingenthron E."/>
            <person name="Cordes M."/>
            <person name="Kohlberg S."/>
            <person name="Sgro J."/>
            <person name="Delgado B."/>
            <person name="Mead K."/>
            <person name="Chinwalla A."/>
            <person name="Leonard S."/>
            <person name="Crouse K."/>
            <person name="Collura K."/>
            <person name="Kudrna D."/>
            <person name="Currie J."/>
            <person name="He R."/>
            <person name="Angelova A."/>
            <person name="Rajasekar S."/>
            <person name="Mueller T."/>
            <person name="Lomeli R."/>
            <person name="Scara G."/>
            <person name="Ko A."/>
            <person name="Delaney K."/>
            <person name="Wissotski M."/>
            <person name="Lopez G."/>
            <person name="Campos D."/>
            <person name="Braidotti M."/>
            <person name="Ashley E."/>
            <person name="Golser W."/>
            <person name="Kim H."/>
            <person name="Lee S."/>
            <person name="Lin J."/>
            <person name="Dujmic Z."/>
            <person name="Kim W."/>
            <person name="Talag J."/>
            <person name="Zuccolo A."/>
            <person name="Fan C."/>
            <person name="Sebastian A."/>
            <person name="Kramer M."/>
            <person name="Spiegel L."/>
            <person name="Nascimento L."/>
            <person name="Zutavern T."/>
            <person name="Miller B."/>
            <person name="Ambroise C."/>
            <person name="Muller S."/>
            <person name="Spooner W."/>
            <person name="Narechania A."/>
            <person name="Ren L."/>
            <person name="Wei S."/>
            <person name="Kumari S."/>
            <person name="Faga B."/>
            <person name="Levy M.J."/>
            <person name="McMahan L."/>
            <person name="Van Buren P."/>
            <person name="Vaughn M.W."/>
            <person name="Ying K."/>
            <person name="Yeh C.-T."/>
            <person name="Emrich S.J."/>
            <person name="Jia Y."/>
            <person name="Kalyanaraman A."/>
            <person name="Hsia A.-P."/>
            <person name="Barbazuk W.B."/>
            <person name="Baucom R.S."/>
            <person name="Brutnell T.P."/>
            <person name="Carpita N.C."/>
            <person name="Chaparro C."/>
            <person name="Chia J.-M."/>
            <person name="Deragon J.-M."/>
            <person name="Estill J.C."/>
            <person name="Fu Y."/>
            <person name="Jeddeloh J.A."/>
            <person name="Han Y."/>
            <person name="Lee H."/>
            <person name="Li P."/>
            <person name="Lisch D.R."/>
            <person name="Liu S."/>
            <person name="Liu Z."/>
            <person name="Nagel D.H."/>
            <person name="McCann M.C."/>
            <person name="SanMiguel P."/>
            <person name="Myers A.M."/>
            <person name="Nettleton D."/>
            <person name="Nguyen J."/>
            <person name="Penning B.W."/>
            <person name="Ponnala L."/>
            <person name="Schneider K.L."/>
            <person name="Schwartz D.C."/>
            <person name="Sharma A."/>
            <person name="Soderlund C."/>
            <person name="Springer N.M."/>
            <person name="Sun Q."/>
            <person name="Wang H."/>
            <person name="Waterman M."/>
            <person name="Westerman R."/>
            <person name="Wolfgruber T.K."/>
            <person name="Yang L."/>
            <person name="Yu Y."/>
            <person name="Zhang L."/>
            <person name="Zhou S."/>
            <person name="Zhu Q."/>
            <person name="Bennetzen J.L."/>
            <person name="Dawe R.K."/>
            <person name="Jiang J."/>
            <person name="Jiang N."/>
            <person name="Presting G.G."/>
            <person name="Wessler S.R."/>
            <person name="Aluru S."/>
            <person name="Martienssen R.A."/>
            <person name="Clifton S.W."/>
            <person name="McCombie W.R."/>
            <person name="Wing R.A."/>
            <person name="Wilson R.K."/>
        </authorList>
    </citation>
    <scope>NUCLEOTIDE SEQUENCE [LARGE SCALE GENOMIC DNA]</scope>
    <source>
        <strain evidence="7">cv. B73</strain>
    </source>
</reference>
<dbReference type="InterPro" id="IPR009091">
    <property type="entry name" value="RCC1/BLIP-II"/>
</dbReference>
<dbReference type="Gene3D" id="2.130.10.30">
    <property type="entry name" value="Regulator of chromosome condensation 1/beta-lactamase-inhibitor protein II"/>
    <property type="match status" value="1"/>
</dbReference>
<protein>
    <recommendedName>
        <fullName evidence="5">Oxidoreductase FAD/NAD(P)-binding domain-containing protein</fullName>
    </recommendedName>
</protein>
<evidence type="ECO:0000256" key="1">
    <source>
        <dbReference type="ARBA" id="ARBA00001974"/>
    </source>
</evidence>
<dbReference type="Gene3D" id="3.40.50.80">
    <property type="entry name" value="Nucleotide-binding domain of ferredoxin-NADP reductase (FNR) module"/>
    <property type="match status" value="1"/>
</dbReference>
<dbReference type="Proteomes" id="UP000007305">
    <property type="component" value="Chromosome 8"/>
</dbReference>
<evidence type="ECO:0000256" key="4">
    <source>
        <dbReference type="SAM" id="MobiDB-lite"/>
    </source>
</evidence>
<evidence type="ECO:0000313" key="6">
    <source>
        <dbReference type="EnsemblPlants" id="Zm00001eb351140_P001"/>
    </source>
</evidence>
<accession>A0A804QMT2</accession>
<dbReference type="FunFam" id="3.40.50.80:FF:000146">
    <property type="entry name" value="NADPH--cytochrome P450 reductase 2"/>
    <property type="match status" value="1"/>
</dbReference>
<sequence length="336" mass="36041">MVRADPVSFRKHRAISGVSFRHQQKVPRILGKQERGRGGQGHNREAKLIQSGPFCRPHLDGFTMPPPHRDHGEGAGWLALGLPQPAARRDKVSHPQPPPLPYSRPISPPSGGFVCGLQAGGAALFCWSSTSATQWGQLRRIYNGPAPLADLAVGVDHVAAYDASGKVVLWWRGGGRFPARADGAFRSLVSGDDFSCAVQANASAAVRCWGSQGSAVQAVPGGINLDRMPLPGHQPINGACCIASTSGLVEECSWAPIFVRQSNFKLPADPSTPIIMIGPGTGLAPFRGFLQERLALKQSGAELGTSILFFGCRNRNMDYIYEDELQTFLEEGALSR</sequence>
<dbReference type="PANTHER" id="PTHR19384:SF107">
    <property type="entry name" value="NADPH--CYTOCHROME P450 REDUCTASE 1"/>
    <property type="match status" value="1"/>
</dbReference>
<proteinExistence type="predicted"/>
<keyword evidence="3" id="KW-0274">FAD</keyword>
<dbReference type="SUPFAM" id="SSF52343">
    <property type="entry name" value="Ferredoxin reductase-like, C-terminal NADP-linked domain"/>
    <property type="match status" value="1"/>
</dbReference>
<dbReference type="SUPFAM" id="SSF50985">
    <property type="entry name" value="RCC1/BLIP-II"/>
    <property type="match status" value="1"/>
</dbReference>
<dbReference type="InterPro" id="IPR001709">
    <property type="entry name" value="Flavoprot_Pyr_Nucl_cyt_Rdtase"/>
</dbReference>
<dbReference type="InterPro" id="IPR039261">
    <property type="entry name" value="FNR_nucleotide-bd"/>
</dbReference>
<dbReference type="Pfam" id="PF00175">
    <property type="entry name" value="NAD_binding_1"/>
    <property type="match status" value="1"/>
</dbReference>
<reference evidence="6" key="2">
    <citation type="submission" date="2019-07" db="EMBL/GenBank/DDBJ databases">
        <authorList>
            <person name="Seetharam A."/>
            <person name="Woodhouse M."/>
            <person name="Cannon E."/>
        </authorList>
    </citation>
    <scope>NUCLEOTIDE SEQUENCE [LARGE SCALE GENOMIC DNA]</scope>
    <source>
        <strain evidence="6">cv. B73</strain>
    </source>
</reference>
<dbReference type="PRINTS" id="PR00371">
    <property type="entry name" value="FPNCR"/>
</dbReference>
<name>A0A804QMT2_MAIZE</name>
<dbReference type="PANTHER" id="PTHR19384">
    <property type="entry name" value="NITRIC OXIDE SYNTHASE-RELATED"/>
    <property type="match status" value="1"/>
</dbReference>
<keyword evidence="2" id="KW-0285">Flavoprotein</keyword>
<feature type="domain" description="Oxidoreductase FAD/NAD(P)-binding" evidence="5">
    <location>
        <begin position="276"/>
        <end position="329"/>
    </location>
</feature>
<dbReference type="GO" id="GO:0003958">
    <property type="term" value="F:NADPH-hemoprotein reductase activity"/>
    <property type="evidence" value="ECO:0000318"/>
    <property type="project" value="GO_Central"/>
</dbReference>
<feature type="compositionally biased region" description="Pro residues" evidence="4">
    <location>
        <begin position="95"/>
        <end position="105"/>
    </location>
</feature>
<dbReference type="EnsemblPlants" id="Zm00001eb351140_T001">
    <property type="protein sequence ID" value="Zm00001eb351140_P001"/>
    <property type="gene ID" value="Zm00001eb351140"/>
</dbReference>
<evidence type="ECO:0000259" key="5">
    <source>
        <dbReference type="Pfam" id="PF00175"/>
    </source>
</evidence>
<keyword evidence="7" id="KW-1185">Reference proteome</keyword>
<evidence type="ECO:0000256" key="2">
    <source>
        <dbReference type="ARBA" id="ARBA00022630"/>
    </source>
</evidence>
<evidence type="ECO:0000256" key="3">
    <source>
        <dbReference type="ARBA" id="ARBA00022827"/>
    </source>
</evidence>
<dbReference type="AlphaFoldDB" id="A0A804QMT2"/>